<gene>
    <name evidence="1" type="ORF">K443DRAFT_130399</name>
</gene>
<dbReference type="EMBL" id="KN838559">
    <property type="protein sequence ID" value="KIK05567.1"/>
    <property type="molecule type" value="Genomic_DNA"/>
</dbReference>
<dbReference type="Proteomes" id="UP000054477">
    <property type="component" value="Unassembled WGS sequence"/>
</dbReference>
<keyword evidence="2" id="KW-1185">Reference proteome</keyword>
<reference evidence="1 2" key="1">
    <citation type="submission" date="2014-04" db="EMBL/GenBank/DDBJ databases">
        <authorList>
            <consortium name="DOE Joint Genome Institute"/>
            <person name="Kuo A."/>
            <person name="Kohler A."/>
            <person name="Nagy L.G."/>
            <person name="Floudas D."/>
            <person name="Copeland A."/>
            <person name="Barry K.W."/>
            <person name="Cichocki N."/>
            <person name="Veneault-Fourrey C."/>
            <person name="LaButti K."/>
            <person name="Lindquist E.A."/>
            <person name="Lipzen A."/>
            <person name="Lundell T."/>
            <person name="Morin E."/>
            <person name="Murat C."/>
            <person name="Sun H."/>
            <person name="Tunlid A."/>
            <person name="Henrissat B."/>
            <person name="Grigoriev I.V."/>
            <person name="Hibbett D.S."/>
            <person name="Martin F."/>
            <person name="Nordberg H.P."/>
            <person name="Cantor M.N."/>
            <person name="Hua S.X."/>
        </authorList>
    </citation>
    <scope>NUCLEOTIDE SEQUENCE [LARGE SCALE GENOMIC DNA]</scope>
    <source>
        <strain evidence="1 2">LaAM-08-1</strain>
    </source>
</reference>
<protein>
    <submittedName>
        <fullName evidence="1">Uncharacterized protein</fullName>
    </submittedName>
</protein>
<organism evidence="1 2">
    <name type="scientific">Laccaria amethystina LaAM-08-1</name>
    <dbReference type="NCBI Taxonomy" id="1095629"/>
    <lineage>
        <taxon>Eukaryota</taxon>
        <taxon>Fungi</taxon>
        <taxon>Dikarya</taxon>
        <taxon>Basidiomycota</taxon>
        <taxon>Agaricomycotina</taxon>
        <taxon>Agaricomycetes</taxon>
        <taxon>Agaricomycetidae</taxon>
        <taxon>Agaricales</taxon>
        <taxon>Agaricineae</taxon>
        <taxon>Hydnangiaceae</taxon>
        <taxon>Laccaria</taxon>
    </lineage>
</organism>
<evidence type="ECO:0000313" key="2">
    <source>
        <dbReference type="Proteomes" id="UP000054477"/>
    </source>
</evidence>
<evidence type="ECO:0000313" key="1">
    <source>
        <dbReference type="EMBL" id="KIK05567.1"/>
    </source>
</evidence>
<proteinExistence type="predicted"/>
<name>A0A0C9Y5X6_9AGAR</name>
<dbReference type="OrthoDB" id="2537258at2759"/>
<dbReference type="AlphaFoldDB" id="A0A0C9Y5X6"/>
<reference evidence="2" key="2">
    <citation type="submission" date="2015-01" db="EMBL/GenBank/DDBJ databases">
        <title>Evolutionary Origins and Diversification of the Mycorrhizal Mutualists.</title>
        <authorList>
            <consortium name="DOE Joint Genome Institute"/>
            <consortium name="Mycorrhizal Genomics Consortium"/>
            <person name="Kohler A."/>
            <person name="Kuo A."/>
            <person name="Nagy L.G."/>
            <person name="Floudas D."/>
            <person name="Copeland A."/>
            <person name="Barry K.W."/>
            <person name="Cichocki N."/>
            <person name="Veneault-Fourrey C."/>
            <person name="LaButti K."/>
            <person name="Lindquist E.A."/>
            <person name="Lipzen A."/>
            <person name="Lundell T."/>
            <person name="Morin E."/>
            <person name="Murat C."/>
            <person name="Riley R."/>
            <person name="Ohm R."/>
            <person name="Sun H."/>
            <person name="Tunlid A."/>
            <person name="Henrissat B."/>
            <person name="Grigoriev I.V."/>
            <person name="Hibbett D.S."/>
            <person name="Martin F."/>
        </authorList>
    </citation>
    <scope>NUCLEOTIDE SEQUENCE [LARGE SCALE GENOMIC DNA]</scope>
    <source>
        <strain evidence="2">LaAM-08-1</strain>
    </source>
</reference>
<accession>A0A0C9Y5X6</accession>
<sequence>MNSVASYHHPRSECSSAPYCHPDDLNRMISSAKSILDQAPPPTLREILGAYRSKGDGDRDMLLAMLNAKTAEDQLLWHLCTDLFLRFTNTFPIILNLFRATLIEVMTTIHLTQNLRVRASNDLVVYTRVVAAALHIALPRICYRLIQGPTTWIIPENDIVHLNHRILLVQPSMKRHIRRSNFLRPHTHRPTAVTLQNIHRAQELPWPLAPCCHQGQDEKPTEIHHKNMINFNLARNRFI</sequence>
<dbReference type="HOGENOM" id="CLU_1161308_0_0_1"/>